<evidence type="ECO:0000313" key="5">
    <source>
        <dbReference type="Proteomes" id="UP000000305"/>
    </source>
</evidence>
<accession>E9GCC5</accession>
<feature type="chain" id="PRO_5003240211" evidence="3">
    <location>
        <begin position="21"/>
        <end position="481"/>
    </location>
</feature>
<gene>
    <name evidence="4" type="ORF">DAPPUDRAFT_316261</name>
</gene>
<dbReference type="STRING" id="6669.E9GCC5"/>
<feature type="transmembrane region" description="Helical" evidence="2">
    <location>
        <begin position="107"/>
        <end position="127"/>
    </location>
</feature>
<keyword evidence="2" id="KW-1133">Transmembrane helix</keyword>
<proteinExistence type="predicted"/>
<dbReference type="OrthoDB" id="6371712at2759"/>
<dbReference type="KEGG" id="dpx:DAPPUDRAFT_316261"/>
<dbReference type="AlphaFoldDB" id="E9GCC5"/>
<feature type="signal peptide" evidence="3">
    <location>
        <begin position="1"/>
        <end position="20"/>
    </location>
</feature>
<keyword evidence="3" id="KW-0732">Signal</keyword>
<sequence length="481" mass="52441">MSFLMLICLVSAINFQPSYSSQQQPGLNLRTMIQKGHDGPDEPYGQQAVGTDVASSRLGLGLKFKAILLKPLLLVVLAKIKLALLLGKPFALLALKKLLLKAVLGKLLLKIPLILLGGKAVVLAKVLALKFALITKGLIGLKAPLALLFLGGLLKGALKGTGLGLALGLAGSLLKPSGQSSSGEEYDAPAYYAPPAYGHIQPPPPPSYGAPAPYSEPIYLRAPPAQSYAPVHSAPAQQSYPQGGSHNGYGGYDGRKKRNVEERNDSEEEVEDSEEDFSDESPEELRREIEAARTNGHAYLYMAAQFDEQSCGRRLMCEVYQKPQGSRTDDELILQDIFGYPLPPLSEEDQGTPKEMYYRAAQLGASNQGRPNQICARVYATCPHNSEQLIEFFISEDDETNEIDTGNHRPISHLQQPQQSAARLPFYHPRQPNISPAQQWKPVIIRPAVHNQQPQVQNWRPAVAATPAAPLRKRFLAPPAA</sequence>
<dbReference type="HOGENOM" id="CLU_022100_0_0_1"/>
<dbReference type="Proteomes" id="UP000000305">
    <property type="component" value="Unassembled WGS sequence"/>
</dbReference>
<protein>
    <submittedName>
        <fullName evidence="4">Uncharacterized protein</fullName>
    </submittedName>
</protein>
<dbReference type="PANTHER" id="PTHR21398">
    <property type="entry name" value="AGAP007094-PA"/>
    <property type="match status" value="1"/>
</dbReference>
<dbReference type="EMBL" id="GL732539">
    <property type="protein sequence ID" value="EFX82880.1"/>
    <property type="molecule type" value="Genomic_DNA"/>
</dbReference>
<feature type="compositionally biased region" description="Acidic residues" evidence="1">
    <location>
        <begin position="264"/>
        <end position="282"/>
    </location>
</feature>
<evidence type="ECO:0000256" key="2">
    <source>
        <dbReference type="SAM" id="Phobius"/>
    </source>
</evidence>
<dbReference type="InParanoid" id="E9GCC5"/>
<dbReference type="PANTHER" id="PTHR21398:SF6">
    <property type="entry name" value="AGAP007094-PA"/>
    <property type="match status" value="1"/>
</dbReference>
<name>E9GCC5_DAPPU</name>
<evidence type="ECO:0000313" key="4">
    <source>
        <dbReference type="EMBL" id="EFX82880.1"/>
    </source>
</evidence>
<keyword evidence="2" id="KW-0472">Membrane</keyword>
<organism evidence="4 5">
    <name type="scientific">Daphnia pulex</name>
    <name type="common">Water flea</name>
    <dbReference type="NCBI Taxonomy" id="6669"/>
    <lineage>
        <taxon>Eukaryota</taxon>
        <taxon>Metazoa</taxon>
        <taxon>Ecdysozoa</taxon>
        <taxon>Arthropoda</taxon>
        <taxon>Crustacea</taxon>
        <taxon>Branchiopoda</taxon>
        <taxon>Diplostraca</taxon>
        <taxon>Cladocera</taxon>
        <taxon>Anomopoda</taxon>
        <taxon>Daphniidae</taxon>
        <taxon>Daphnia</taxon>
    </lineage>
</organism>
<evidence type="ECO:0000256" key="1">
    <source>
        <dbReference type="SAM" id="MobiDB-lite"/>
    </source>
</evidence>
<keyword evidence="2" id="KW-0812">Transmembrane</keyword>
<keyword evidence="5" id="KW-1185">Reference proteome</keyword>
<reference evidence="4 5" key="1">
    <citation type="journal article" date="2011" name="Science">
        <title>The ecoresponsive genome of Daphnia pulex.</title>
        <authorList>
            <person name="Colbourne J.K."/>
            <person name="Pfrender M.E."/>
            <person name="Gilbert D."/>
            <person name="Thomas W.K."/>
            <person name="Tucker A."/>
            <person name="Oakley T.H."/>
            <person name="Tokishita S."/>
            <person name="Aerts A."/>
            <person name="Arnold G.J."/>
            <person name="Basu M.K."/>
            <person name="Bauer D.J."/>
            <person name="Caceres C.E."/>
            <person name="Carmel L."/>
            <person name="Casola C."/>
            <person name="Choi J.H."/>
            <person name="Detter J.C."/>
            <person name="Dong Q."/>
            <person name="Dusheyko S."/>
            <person name="Eads B.D."/>
            <person name="Frohlich T."/>
            <person name="Geiler-Samerotte K.A."/>
            <person name="Gerlach D."/>
            <person name="Hatcher P."/>
            <person name="Jogdeo S."/>
            <person name="Krijgsveld J."/>
            <person name="Kriventseva E.V."/>
            <person name="Kultz D."/>
            <person name="Laforsch C."/>
            <person name="Lindquist E."/>
            <person name="Lopez J."/>
            <person name="Manak J.R."/>
            <person name="Muller J."/>
            <person name="Pangilinan J."/>
            <person name="Patwardhan R.P."/>
            <person name="Pitluck S."/>
            <person name="Pritham E.J."/>
            <person name="Rechtsteiner A."/>
            <person name="Rho M."/>
            <person name="Rogozin I.B."/>
            <person name="Sakarya O."/>
            <person name="Salamov A."/>
            <person name="Schaack S."/>
            <person name="Shapiro H."/>
            <person name="Shiga Y."/>
            <person name="Skalitzky C."/>
            <person name="Smith Z."/>
            <person name="Souvorov A."/>
            <person name="Sung W."/>
            <person name="Tang Z."/>
            <person name="Tsuchiya D."/>
            <person name="Tu H."/>
            <person name="Vos H."/>
            <person name="Wang M."/>
            <person name="Wolf Y.I."/>
            <person name="Yamagata H."/>
            <person name="Yamada T."/>
            <person name="Ye Y."/>
            <person name="Shaw J.R."/>
            <person name="Andrews J."/>
            <person name="Crease T.J."/>
            <person name="Tang H."/>
            <person name="Lucas S.M."/>
            <person name="Robertson H.M."/>
            <person name="Bork P."/>
            <person name="Koonin E.V."/>
            <person name="Zdobnov E.M."/>
            <person name="Grigoriev I.V."/>
            <person name="Lynch M."/>
            <person name="Boore J.L."/>
        </authorList>
    </citation>
    <scope>NUCLEOTIDE SEQUENCE [LARGE SCALE GENOMIC DNA]</scope>
</reference>
<dbReference type="eggNOG" id="ENOG502T2JW">
    <property type="taxonomic scope" value="Eukaryota"/>
</dbReference>
<dbReference type="InterPro" id="IPR006631">
    <property type="entry name" value="DM4_12"/>
</dbReference>
<feature type="transmembrane region" description="Helical" evidence="2">
    <location>
        <begin position="72"/>
        <end position="95"/>
    </location>
</feature>
<dbReference type="Pfam" id="PF07841">
    <property type="entry name" value="DM4_12"/>
    <property type="match status" value="1"/>
</dbReference>
<evidence type="ECO:0000256" key="3">
    <source>
        <dbReference type="SAM" id="SignalP"/>
    </source>
</evidence>
<feature type="region of interest" description="Disordered" evidence="1">
    <location>
        <begin position="230"/>
        <end position="285"/>
    </location>
</feature>